<comment type="catalytic activity">
    <reaction evidence="20">
        <text>(6R)-5,10-methylenetetrahydrofolyl-(gamma-L-Glu)(n) + L-glutamate + ATP = (6R)-5,10-methylenetetrahydrofolyl-(gamma-L-Glu)(n+1) + ADP + phosphate + H(+)</text>
        <dbReference type="Rhea" id="RHEA:51912"/>
        <dbReference type="Rhea" id="RHEA-COMP:13257"/>
        <dbReference type="Rhea" id="RHEA-COMP:13258"/>
        <dbReference type="ChEBI" id="CHEBI:15378"/>
        <dbReference type="ChEBI" id="CHEBI:29985"/>
        <dbReference type="ChEBI" id="CHEBI:30616"/>
        <dbReference type="ChEBI" id="CHEBI:43474"/>
        <dbReference type="ChEBI" id="CHEBI:136572"/>
        <dbReference type="ChEBI" id="CHEBI:456216"/>
        <dbReference type="EC" id="6.3.2.17"/>
    </reaction>
</comment>
<sequence length="442" mass="49113">MYFWYLMPVYMPHWPKPLGARPTEIDLKLHRVTRVLKRLGSPHLSVPPVIHVAGTNGKGSTIAFLRAILQASGYSVNVYTSPHLRYFNERIVLRNREISDKFLYDVLEDVRIASQGEKLTFFEGTTLAAILAFSRSNADFSLIETGMGGRLDATNVFPKPIATIITAIDFDHTSYLGATIAQIAYEKAGIIKEGVPCVVARQHGEAIDIIQGVAKSKRVPVFRQGHEWEVGTDGRMLQFGVSSHVEEYPLPNLRGLHQIGNAGNAIAAATILSSRYNCDAISVESVSIGIKNADWPARLQLIRGKKNKLVGMLPEGWEFYMDGAHNPSGAKTISEWLEKEKIHIILGMTRDKDTKEFVSHLLPNIESISVVCVQGEPRSKTIEEIAQPILELGLECRKSSSLEDAFYHILSRDSDSKKILLCGSLFLFRDICSYGEIEGCLC</sequence>
<dbReference type="InterPro" id="IPR001645">
    <property type="entry name" value="Folylpolyglutamate_synth"/>
</dbReference>
<evidence type="ECO:0000259" key="24">
    <source>
        <dbReference type="Pfam" id="PF08245"/>
    </source>
</evidence>
<keyword evidence="14" id="KW-0289">Folate biosynthesis</keyword>
<comment type="catalytic activity">
    <reaction evidence="21">
        <text>7,8-dihydropteroate + L-glutamate + ATP = 7,8-dihydrofolate + ADP + phosphate + H(+)</text>
        <dbReference type="Rhea" id="RHEA:23584"/>
        <dbReference type="ChEBI" id="CHEBI:15378"/>
        <dbReference type="ChEBI" id="CHEBI:17839"/>
        <dbReference type="ChEBI" id="CHEBI:29985"/>
        <dbReference type="ChEBI" id="CHEBI:30616"/>
        <dbReference type="ChEBI" id="CHEBI:43474"/>
        <dbReference type="ChEBI" id="CHEBI:57451"/>
        <dbReference type="ChEBI" id="CHEBI:456216"/>
        <dbReference type="EC" id="6.3.2.12"/>
    </reaction>
</comment>
<evidence type="ECO:0000256" key="19">
    <source>
        <dbReference type="ARBA" id="ARBA00047808"/>
    </source>
</evidence>
<evidence type="ECO:0000313" key="26">
    <source>
        <dbReference type="Proteomes" id="UP000001942"/>
    </source>
</evidence>
<keyword evidence="11 22" id="KW-0547">Nucleotide-binding</keyword>
<evidence type="ECO:0000256" key="1">
    <source>
        <dbReference type="ARBA" id="ARBA00001946"/>
    </source>
</evidence>
<dbReference type="PANTHER" id="PTHR11136">
    <property type="entry name" value="FOLYLPOLYGLUTAMATE SYNTHASE-RELATED"/>
    <property type="match status" value="1"/>
</dbReference>
<evidence type="ECO:0000256" key="16">
    <source>
        <dbReference type="ARBA" id="ARBA00030592"/>
    </source>
</evidence>
<dbReference type="InterPro" id="IPR036615">
    <property type="entry name" value="Mur_ligase_C_dom_sf"/>
</dbReference>
<dbReference type="NCBIfam" id="TIGR01499">
    <property type="entry name" value="folC"/>
    <property type="match status" value="1"/>
</dbReference>
<dbReference type="GO" id="GO:0004326">
    <property type="term" value="F:tetrahydrofolylpolyglutamate synthase activity"/>
    <property type="evidence" value="ECO:0007669"/>
    <property type="project" value="UniProtKB-EC"/>
</dbReference>
<accession>Q2GD55</accession>
<evidence type="ECO:0000256" key="5">
    <source>
        <dbReference type="ARBA" id="ARBA00008276"/>
    </source>
</evidence>
<evidence type="ECO:0000256" key="11">
    <source>
        <dbReference type="ARBA" id="ARBA00022741"/>
    </source>
</evidence>
<evidence type="ECO:0000256" key="13">
    <source>
        <dbReference type="ARBA" id="ARBA00022842"/>
    </source>
</evidence>
<evidence type="ECO:0000256" key="2">
    <source>
        <dbReference type="ARBA" id="ARBA00002714"/>
    </source>
</evidence>
<proteinExistence type="inferred from homology"/>
<dbReference type="GO" id="GO:0005737">
    <property type="term" value="C:cytoplasm"/>
    <property type="evidence" value="ECO:0007669"/>
    <property type="project" value="TreeGrafter"/>
</dbReference>
<evidence type="ECO:0000256" key="9">
    <source>
        <dbReference type="ARBA" id="ARBA00022598"/>
    </source>
</evidence>
<dbReference type="GO" id="GO:0046872">
    <property type="term" value="F:metal ion binding"/>
    <property type="evidence" value="ECO:0007669"/>
    <property type="project" value="UniProtKB-KW"/>
</dbReference>
<reference evidence="25 26" key="1">
    <citation type="journal article" date="2006" name="PLoS Genet.">
        <title>Comparative genomics of emerging human ehrlichiosis agents.</title>
        <authorList>
            <person name="Dunning Hotopp J.C."/>
            <person name="Lin M."/>
            <person name="Madupu R."/>
            <person name="Crabtree J."/>
            <person name="Angiuoli S.V."/>
            <person name="Eisen J.A."/>
            <person name="Seshadri R."/>
            <person name="Ren Q."/>
            <person name="Wu M."/>
            <person name="Utterback T.R."/>
            <person name="Smith S."/>
            <person name="Lewis M."/>
            <person name="Khouri H."/>
            <person name="Zhang C."/>
            <person name="Niu H."/>
            <person name="Lin Q."/>
            <person name="Ohashi N."/>
            <person name="Zhi N."/>
            <person name="Nelson W."/>
            <person name="Brinkac L.M."/>
            <person name="Dodson R.J."/>
            <person name="Rosovitz M.J."/>
            <person name="Sundaram J."/>
            <person name="Daugherty S.C."/>
            <person name="Davidsen T."/>
            <person name="Durkin A.S."/>
            <person name="Gwinn M."/>
            <person name="Haft D.H."/>
            <person name="Selengut J.D."/>
            <person name="Sullivan S.A."/>
            <person name="Zafar N."/>
            <person name="Zhou L."/>
            <person name="Benahmed F."/>
            <person name="Forberger H."/>
            <person name="Halpin R."/>
            <person name="Mulligan S."/>
            <person name="Robinson J."/>
            <person name="White O."/>
            <person name="Rikihisa Y."/>
            <person name="Tettelin H."/>
        </authorList>
    </citation>
    <scope>NUCLEOTIDE SEQUENCE [LARGE SCALE GENOMIC DNA]</scope>
    <source>
        <strain evidence="26">ATCC VR-367 / Miyayama</strain>
    </source>
</reference>
<dbReference type="Proteomes" id="UP000001942">
    <property type="component" value="Chromosome"/>
</dbReference>
<dbReference type="GO" id="GO:0046654">
    <property type="term" value="P:tetrahydrofolate biosynthetic process"/>
    <property type="evidence" value="ECO:0007669"/>
    <property type="project" value="UniProtKB-UniPathway"/>
</dbReference>
<dbReference type="STRING" id="222891.NSE_0715"/>
<keyword evidence="10" id="KW-0479">Metal-binding</keyword>
<dbReference type="HOGENOM" id="CLU_015869_1_1_5"/>
<dbReference type="PANTHER" id="PTHR11136:SF0">
    <property type="entry name" value="DIHYDROFOLATE SYNTHETASE-RELATED"/>
    <property type="match status" value="1"/>
</dbReference>
<comment type="cofactor">
    <cofactor evidence="1">
        <name>Mg(2+)</name>
        <dbReference type="ChEBI" id="CHEBI:18420"/>
    </cofactor>
</comment>
<dbReference type="InterPro" id="IPR036565">
    <property type="entry name" value="Mur-like_cat_sf"/>
</dbReference>
<dbReference type="SUPFAM" id="SSF53623">
    <property type="entry name" value="MurD-like peptide ligases, catalytic domain"/>
    <property type="match status" value="1"/>
</dbReference>
<evidence type="ECO:0000256" key="17">
    <source>
        <dbReference type="ARBA" id="ARBA00032510"/>
    </source>
</evidence>
<evidence type="ECO:0000256" key="14">
    <source>
        <dbReference type="ARBA" id="ARBA00022909"/>
    </source>
</evidence>
<comment type="pathway">
    <text evidence="4">Cofactor biosynthesis; tetrahydrofolylpolyglutamate biosynthesis.</text>
</comment>
<evidence type="ECO:0000256" key="15">
    <source>
        <dbReference type="ARBA" id="ARBA00030048"/>
    </source>
</evidence>
<dbReference type="Pfam" id="PF02875">
    <property type="entry name" value="Mur_ligase_C"/>
    <property type="match status" value="1"/>
</dbReference>
<dbReference type="InterPro" id="IPR013221">
    <property type="entry name" value="Mur_ligase_cen"/>
</dbReference>
<evidence type="ECO:0000256" key="7">
    <source>
        <dbReference type="ARBA" id="ARBA00013025"/>
    </source>
</evidence>
<evidence type="ECO:0000256" key="10">
    <source>
        <dbReference type="ARBA" id="ARBA00022723"/>
    </source>
</evidence>
<dbReference type="AlphaFoldDB" id="Q2GD55"/>
<dbReference type="FunFam" id="3.40.1190.10:FF:000011">
    <property type="entry name" value="Folylpolyglutamate synthase/dihydrofolate synthase"/>
    <property type="match status" value="1"/>
</dbReference>
<dbReference type="eggNOG" id="COG0285">
    <property type="taxonomic scope" value="Bacteria"/>
</dbReference>
<dbReference type="EMBL" id="CP000237">
    <property type="protein sequence ID" value="ABD46086.1"/>
    <property type="molecule type" value="Genomic_DNA"/>
</dbReference>
<name>Q2GD55_EHRS3</name>
<evidence type="ECO:0000256" key="18">
    <source>
        <dbReference type="ARBA" id="ARBA00047493"/>
    </source>
</evidence>
<evidence type="ECO:0000256" key="21">
    <source>
        <dbReference type="ARBA" id="ARBA00049161"/>
    </source>
</evidence>
<dbReference type="GO" id="GO:0005524">
    <property type="term" value="F:ATP binding"/>
    <property type="evidence" value="ECO:0007669"/>
    <property type="project" value="UniProtKB-KW"/>
</dbReference>
<dbReference type="Gene3D" id="3.40.1190.10">
    <property type="entry name" value="Mur-like, catalytic domain"/>
    <property type="match status" value="1"/>
</dbReference>
<keyword evidence="9 22" id="KW-0436">Ligase</keyword>
<organism evidence="25 26">
    <name type="scientific">Ehrlichia sennetsu (strain ATCC VR-367 / Miyayama)</name>
    <name type="common">Neorickettsia sennetsu</name>
    <dbReference type="NCBI Taxonomy" id="222891"/>
    <lineage>
        <taxon>Bacteria</taxon>
        <taxon>Pseudomonadati</taxon>
        <taxon>Pseudomonadota</taxon>
        <taxon>Alphaproteobacteria</taxon>
        <taxon>Rickettsiales</taxon>
        <taxon>Anaplasmataceae</taxon>
        <taxon>Ehrlichia</taxon>
    </lineage>
</organism>
<comment type="function">
    <text evidence="2">Functions in two distinct reactions of the de novo folate biosynthetic pathway. Catalyzes the addition of a glutamate residue to dihydropteroate (7,8-dihydropteroate or H2Pte) to form dihydrofolate (7,8-dihydrofolate monoglutamate or H2Pte-Glu). Also catalyzes successive additions of L-glutamate to tetrahydrofolate or 10-formyltetrahydrofolate or 5,10-methylenetetrahydrofolate, leading to folylpolyglutamate derivatives.</text>
</comment>
<dbReference type="EC" id="6.3.2.12" evidence="6"/>
<gene>
    <name evidence="25" type="primary">folC</name>
    <name evidence="25" type="ordered locus">NSE_0715</name>
</gene>
<keyword evidence="13" id="KW-0460">Magnesium</keyword>
<keyword evidence="26" id="KW-1185">Reference proteome</keyword>
<evidence type="ECO:0000256" key="12">
    <source>
        <dbReference type="ARBA" id="ARBA00022840"/>
    </source>
</evidence>
<evidence type="ECO:0000256" key="4">
    <source>
        <dbReference type="ARBA" id="ARBA00005150"/>
    </source>
</evidence>
<evidence type="ECO:0000313" key="25">
    <source>
        <dbReference type="EMBL" id="ABD46086.1"/>
    </source>
</evidence>
<evidence type="ECO:0000256" key="8">
    <source>
        <dbReference type="ARBA" id="ARBA00019357"/>
    </source>
</evidence>
<evidence type="ECO:0000256" key="22">
    <source>
        <dbReference type="PIRNR" id="PIRNR001563"/>
    </source>
</evidence>
<evidence type="ECO:0000256" key="20">
    <source>
        <dbReference type="ARBA" id="ARBA00049035"/>
    </source>
</evidence>
<comment type="catalytic activity">
    <reaction evidence="18">
        <text>(6S)-5,6,7,8-tetrahydrofolyl-(gamma-L-Glu)(n) + L-glutamate + ATP = (6S)-5,6,7,8-tetrahydrofolyl-(gamma-L-Glu)(n+1) + ADP + phosphate + H(+)</text>
        <dbReference type="Rhea" id="RHEA:10580"/>
        <dbReference type="Rhea" id="RHEA-COMP:14738"/>
        <dbReference type="Rhea" id="RHEA-COMP:14740"/>
        <dbReference type="ChEBI" id="CHEBI:15378"/>
        <dbReference type="ChEBI" id="CHEBI:29985"/>
        <dbReference type="ChEBI" id="CHEBI:30616"/>
        <dbReference type="ChEBI" id="CHEBI:43474"/>
        <dbReference type="ChEBI" id="CHEBI:141005"/>
        <dbReference type="ChEBI" id="CHEBI:456216"/>
        <dbReference type="EC" id="6.3.2.17"/>
    </reaction>
</comment>
<dbReference type="InterPro" id="IPR004101">
    <property type="entry name" value="Mur_ligase_C"/>
</dbReference>
<dbReference type="GO" id="GO:0008841">
    <property type="term" value="F:dihydrofolate synthase activity"/>
    <property type="evidence" value="ECO:0007669"/>
    <property type="project" value="UniProtKB-EC"/>
</dbReference>
<dbReference type="GO" id="GO:0046656">
    <property type="term" value="P:folic acid biosynthetic process"/>
    <property type="evidence" value="ECO:0007669"/>
    <property type="project" value="UniProtKB-KW"/>
</dbReference>
<dbReference type="Pfam" id="PF08245">
    <property type="entry name" value="Mur_ligase_M"/>
    <property type="match status" value="1"/>
</dbReference>
<feature type="domain" description="Mur ligase C-terminal" evidence="23">
    <location>
        <begin position="315"/>
        <end position="424"/>
    </location>
</feature>
<protein>
    <recommendedName>
        <fullName evidence="8">Dihydrofolate synthase/folylpolyglutamate synthase</fullName>
        <ecNumber evidence="6">6.3.2.12</ecNumber>
        <ecNumber evidence="7">6.3.2.17</ecNumber>
    </recommendedName>
    <alternativeName>
        <fullName evidence="17">Folylpoly-gamma-glutamate synthetase-dihydrofolate synthetase</fullName>
    </alternativeName>
    <alternativeName>
        <fullName evidence="15">Folylpolyglutamate synthetase</fullName>
    </alternativeName>
    <alternativeName>
        <fullName evidence="16">Tetrahydrofolylpolyglutamate synthase</fullName>
    </alternativeName>
</protein>
<evidence type="ECO:0000256" key="3">
    <source>
        <dbReference type="ARBA" id="ARBA00004799"/>
    </source>
</evidence>
<comment type="similarity">
    <text evidence="5 22">Belongs to the folylpolyglutamate synthase family.</text>
</comment>
<dbReference type="UniPathway" id="UPA00077">
    <property type="reaction ID" value="UER00157"/>
</dbReference>
<evidence type="ECO:0000259" key="23">
    <source>
        <dbReference type="Pfam" id="PF02875"/>
    </source>
</evidence>
<comment type="catalytic activity">
    <reaction evidence="19">
        <text>10-formyltetrahydrofolyl-(gamma-L-Glu)(n) + L-glutamate + ATP = 10-formyltetrahydrofolyl-(gamma-L-Glu)(n+1) + ADP + phosphate + H(+)</text>
        <dbReference type="Rhea" id="RHEA:51904"/>
        <dbReference type="Rhea" id="RHEA-COMP:13088"/>
        <dbReference type="Rhea" id="RHEA-COMP:14300"/>
        <dbReference type="ChEBI" id="CHEBI:15378"/>
        <dbReference type="ChEBI" id="CHEBI:29985"/>
        <dbReference type="ChEBI" id="CHEBI:30616"/>
        <dbReference type="ChEBI" id="CHEBI:43474"/>
        <dbReference type="ChEBI" id="CHEBI:134413"/>
        <dbReference type="ChEBI" id="CHEBI:456216"/>
        <dbReference type="EC" id="6.3.2.17"/>
    </reaction>
</comment>
<dbReference type="EC" id="6.3.2.17" evidence="7"/>
<comment type="pathway">
    <text evidence="3">Cofactor biosynthesis; tetrahydrofolate biosynthesis; 7,8-dihydrofolate from 2-amino-4-hydroxy-6-hydroxymethyl-7,8-dihydropteridine diphosphate and 4-aminobenzoate: step 2/2.</text>
</comment>
<dbReference type="Gene3D" id="3.90.190.20">
    <property type="entry name" value="Mur ligase, C-terminal domain"/>
    <property type="match status" value="1"/>
</dbReference>
<evidence type="ECO:0000256" key="6">
    <source>
        <dbReference type="ARBA" id="ARBA00013023"/>
    </source>
</evidence>
<dbReference type="PIRSF" id="PIRSF001563">
    <property type="entry name" value="Folylpolyglu_synth"/>
    <property type="match status" value="1"/>
</dbReference>
<keyword evidence="12 22" id="KW-0067">ATP-binding</keyword>
<feature type="domain" description="Mur ligase central" evidence="24">
    <location>
        <begin position="52"/>
        <end position="268"/>
    </location>
</feature>
<dbReference type="SUPFAM" id="SSF53244">
    <property type="entry name" value="MurD-like peptide ligases, peptide-binding domain"/>
    <property type="match status" value="1"/>
</dbReference>
<dbReference type="KEGG" id="nse:NSE_0715"/>